<dbReference type="PROSITE" id="PS50263">
    <property type="entry name" value="CN_HYDROLASE"/>
    <property type="match status" value="1"/>
</dbReference>
<organism evidence="4 5">
    <name type="scientific">Pichia sorbitophila (strain ATCC MYA-4447 / BCRC 22081 / CBS 7064 / NBRC 10061 / NRRL Y-12695)</name>
    <name type="common">Hybrid yeast</name>
    <dbReference type="NCBI Taxonomy" id="559304"/>
    <lineage>
        <taxon>Eukaryota</taxon>
        <taxon>Fungi</taxon>
        <taxon>Dikarya</taxon>
        <taxon>Ascomycota</taxon>
        <taxon>Saccharomycotina</taxon>
        <taxon>Pichiomycetes</taxon>
        <taxon>Debaryomycetaceae</taxon>
        <taxon>Millerozyma</taxon>
    </lineage>
</organism>
<dbReference type="OMA" id="NIRVHES"/>
<dbReference type="eggNOG" id="KOG0806">
    <property type="taxonomic scope" value="Eukaryota"/>
</dbReference>
<evidence type="ECO:0000256" key="1">
    <source>
        <dbReference type="ARBA" id="ARBA00022801"/>
    </source>
</evidence>
<dbReference type="FunCoup" id="G8Y5V0">
    <property type="interactions" value="1047"/>
</dbReference>
<evidence type="ECO:0000313" key="5">
    <source>
        <dbReference type="Proteomes" id="UP000005222"/>
    </source>
</evidence>
<dbReference type="GO" id="GO:0050152">
    <property type="term" value="F:omega-amidase activity"/>
    <property type="evidence" value="ECO:0007669"/>
    <property type="project" value="TreeGrafter"/>
</dbReference>
<sequence length="302" mass="33096">MVPKFPLTKSLKVALIQLKAGADKKANLAKATSYIDDAIKKSTIGKLDLVMLPECFNSPYDVNQFRNYAEVIPTGDTTKLLSETAKKHGIYIVGGSFPEIDPAQGDKIYNTSLIFSPSGDIIAKHRKVHLFDIDIQGGISFKESTSLSAGERATVFKLGDFGNVGLGICYDIRFPELAMIASRNPYNSFAMFYPGAFNTTTGPLHWHLLARSRAVDNEIYTVLCSPARSNEEGGYPAYGHSLVVDPYGKIVAEAGEGEEILYAELDNEVLGKARQGIPVHYQRRFDVYEDFVANGSPKVGDL</sequence>
<dbReference type="OrthoDB" id="10250282at2759"/>
<keyword evidence="5" id="KW-1185">Reference proteome</keyword>
<dbReference type="GO" id="GO:0006541">
    <property type="term" value="P:glutamine metabolic process"/>
    <property type="evidence" value="ECO:0007669"/>
    <property type="project" value="TreeGrafter"/>
</dbReference>
<dbReference type="Proteomes" id="UP000005222">
    <property type="component" value="Chromosome L"/>
</dbReference>
<dbReference type="InterPro" id="IPR036526">
    <property type="entry name" value="C-N_Hydrolase_sf"/>
</dbReference>
<accession>G8Y5V0</accession>
<reference evidence="4" key="1">
    <citation type="submission" date="2011-10" db="EMBL/GenBank/DDBJ databases">
        <authorList>
            <person name="Genoscope - CEA"/>
        </authorList>
    </citation>
    <scope>NUCLEOTIDE SEQUENCE</scope>
</reference>
<evidence type="ECO:0000259" key="2">
    <source>
        <dbReference type="PROSITE" id="PS50263"/>
    </source>
</evidence>
<dbReference type="GO" id="GO:0005739">
    <property type="term" value="C:mitochondrion"/>
    <property type="evidence" value="ECO:0007669"/>
    <property type="project" value="TreeGrafter"/>
</dbReference>
<dbReference type="STRING" id="559304.G8Y5V0"/>
<dbReference type="InterPro" id="IPR003010">
    <property type="entry name" value="C-N_Hydrolase"/>
</dbReference>
<proteinExistence type="predicted"/>
<dbReference type="InterPro" id="IPR045254">
    <property type="entry name" value="Nit1/2_C-N_Hydrolase"/>
</dbReference>
<gene>
    <name evidence="4" type="primary">Piso0_004577</name>
    <name evidence="3" type="ORF">GNLVRS01_PISO0K19942g</name>
    <name evidence="4" type="ORF">GNLVRS01_PISO0L19943g</name>
</gene>
<dbReference type="PANTHER" id="PTHR23088:SF30">
    <property type="entry name" value="OMEGA-AMIDASE NIT2"/>
    <property type="match status" value="1"/>
</dbReference>
<dbReference type="SUPFAM" id="SSF56317">
    <property type="entry name" value="Carbon-nitrogen hydrolase"/>
    <property type="match status" value="1"/>
</dbReference>
<dbReference type="Proteomes" id="UP000005222">
    <property type="component" value="Chromosome K"/>
</dbReference>
<evidence type="ECO:0000313" key="3">
    <source>
        <dbReference type="EMBL" id="CCE83980.1"/>
    </source>
</evidence>
<reference evidence="5" key="2">
    <citation type="journal article" date="2012" name="G3 (Bethesda)">
        <title>Pichia sorbitophila, an interspecies yeast hybrid reveals early steps of genome resolution following polyploidization.</title>
        <authorList>
            <person name="Leh Louis V."/>
            <person name="Despons L."/>
            <person name="Friedrich A."/>
            <person name="Martin T."/>
            <person name="Durrens P."/>
            <person name="Casaregola S."/>
            <person name="Neuveglise C."/>
            <person name="Fairhead C."/>
            <person name="Marck C."/>
            <person name="Cruz J.A."/>
            <person name="Straub M.L."/>
            <person name="Kugler V."/>
            <person name="Sacerdot C."/>
            <person name="Uzunov Z."/>
            <person name="Thierry A."/>
            <person name="Weiss S."/>
            <person name="Bleykasten C."/>
            <person name="De Montigny J."/>
            <person name="Jacques N."/>
            <person name="Jung P."/>
            <person name="Lemaire M."/>
            <person name="Mallet S."/>
            <person name="Morel G."/>
            <person name="Richard G.F."/>
            <person name="Sarkar A."/>
            <person name="Savel G."/>
            <person name="Schacherer J."/>
            <person name="Seret M.L."/>
            <person name="Talla E."/>
            <person name="Samson G."/>
            <person name="Jubin C."/>
            <person name="Poulain J."/>
            <person name="Vacherie B."/>
            <person name="Barbe V."/>
            <person name="Pelletier E."/>
            <person name="Sherman D.J."/>
            <person name="Westhof E."/>
            <person name="Weissenbach J."/>
            <person name="Baret P.V."/>
            <person name="Wincker P."/>
            <person name="Gaillardin C."/>
            <person name="Dujon B."/>
            <person name="Souciet J.L."/>
        </authorList>
    </citation>
    <scope>NUCLEOTIDE SEQUENCE [LARGE SCALE GENOMIC DNA]</scope>
    <source>
        <strain evidence="5">ATCC MYA-4447 / BCRC 22081 / CBS 7064 / NBRC 10061 / NRRL Y-12695</strain>
    </source>
</reference>
<dbReference type="GO" id="GO:0006528">
    <property type="term" value="P:asparagine metabolic process"/>
    <property type="evidence" value="ECO:0007669"/>
    <property type="project" value="TreeGrafter"/>
</dbReference>
<dbReference type="EMBL" id="FO082048">
    <property type="protein sequence ID" value="CCE85011.1"/>
    <property type="molecule type" value="Genomic_DNA"/>
</dbReference>
<dbReference type="Gene3D" id="3.60.110.10">
    <property type="entry name" value="Carbon-nitrogen hydrolase"/>
    <property type="match status" value="1"/>
</dbReference>
<dbReference type="PANTHER" id="PTHR23088">
    <property type="entry name" value="NITRILASE-RELATED"/>
    <property type="match status" value="1"/>
</dbReference>
<dbReference type="AlphaFoldDB" id="G8Y5V0"/>
<dbReference type="EMBL" id="FO082049">
    <property type="protein sequence ID" value="CCE83980.1"/>
    <property type="molecule type" value="Genomic_DNA"/>
</dbReference>
<evidence type="ECO:0000313" key="4">
    <source>
        <dbReference type="EMBL" id="CCE85011.1"/>
    </source>
</evidence>
<dbReference type="InParanoid" id="G8Y5V0"/>
<dbReference type="CDD" id="cd07572">
    <property type="entry name" value="nit"/>
    <property type="match status" value="1"/>
</dbReference>
<keyword evidence="1" id="KW-0378">Hydrolase</keyword>
<dbReference type="GO" id="GO:0006107">
    <property type="term" value="P:oxaloacetate metabolic process"/>
    <property type="evidence" value="ECO:0007669"/>
    <property type="project" value="TreeGrafter"/>
</dbReference>
<feature type="domain" description="CN hydrolase" evidence="2">
    <location>
        <begin position="11"/>
        <end position="267"/>
    </location>
</feature>
<name>G8Y5V0_PICSO</name>
<dbReference type="Pfam" id="PF00795">
    <property type="entry name" value="CN_hydrolase"/>
    <property type="match status" value="1"/>
</dbReference>
<protein>
    <submittedName>
        <fullName evidence="4">Piso0_004577 protein</fullName>
    </submittedName>
</protein>
<dbReference type="HOGENOM" id="CLU_030130_1_0_1"/>